<dbReference type="InterPro" id="IPR000595">
    <property type="entry name" value="cNMP-bd_dom"/>
</dbReference>
<feature type="domain" description="Cyclic nucleotide-binding" evidence="4">
    <location>
        <begin position="26"/>
        <end position="128"/>
    </location>
</feature>
<dbReference type="InterPro" id="IPR036388">
    <property type="entry name" value="WH-like_DNA-bd_sf"/>
</dbReference>
<keyword evidence="2" id="KW-0238">DNA-binding</keyword>
<dbReference type="RefSeq" id="WP_179077321.1">
    <property type="nucleotide sequence ID" value="NZ_JALJZB010000001.1"/>
</dbReference>
<dbReference type="SMART" id="SM00100">
    <property type="entry name" value="cNMP"/>
    <property type="match status" value="1"/>
</dbReference>
<proteinExistence type="predicted"/>
<dbReference type="EMBL" id="JBGBZA010000002">
    <property type="protein sequence ID" value="MEY9316291.1"/>
    <property type="molecule type" value="Genomic_DNA"/>
</dbReference>
<dbReference type="PROSITE" id="PS51063">
    <property type="entry name" value="HTH_CRP_2"/>
    <property type="match status" value="1"/>
</dbReference>
<name>A0ABV4EYV4_BRAEL</name>
<dbReference type="Gene3D" id="2.60.120.10">
    <property type="entry name" value="Jelly Rolls"/>
    <property type="match status" value="1"/>
</dbReference>
<sequence length="237" mass="26746">MKRAKQIVGPTDRCEWVAVPGVRNDLLRWLPENVRRTFHDQSVIRHVPAGQIIFQYGEERKEMYRVVRGTVRISTMRGDGLEMVYALLGPGECLGASSLIDGERMPQTAEALDDVRLQVLSSDAFSRLREKYRIFDDALLRLLSSRLRMLSAHMANAVLADPPNRVALRLLEVAHVAPDGGLHVSITQAALALLTGASRQTVNKVLKNLERKGLVCLTYRRIELRNIEKLKRMAEII</sequence>
<dbReference type="InterPro" id="IPR012318">
    <property type="entry name" value="HTH_CRP"/>
</dbReference>
<dbReference type="SUPFAM" id="SSF46785">
    <property type="entry name" value="Winged helix' DNA-binding domain"/>
    <property type="match status" value="1"/>
</dbReference>
<dbReference type="PANTHER" id="PTHR24567:SF74">
    <property type="entry name" value="HTH-TYPE TRANSCRIPTIONAL REGULATOR ARCR"/>
    <property type="match status" value="1"/>
</dbReference>
<dbReference type="PANTHER" id="PTHR24567">
    <property type="entry name" value="CRP FAMILY TRANSCRIPTIONAL REGULATORY PROTEIN"/>
    <property type="match status" value="1"/>
</dbReference>
<dbReference type="InterPro" id="IPR050397">
    <property type="entry name" value="Env_Response_Regulators"/>
</dbReference>
<dbReference type="Pfam" id="PF13545">
    <property type="entry name" value="HTH_Crp_2"/>
    <property type="match status" value="1"/>
</dbReference>
<evidence type="ECO:0000313" key="7">
    <source>
        <dbReference type="Proteomes" id="UP001565471"/>
    </source>
</evidence>
<accession>A0ABV4EYV4</accession>
<evidence type="ECO:0000259" key="5">
    <source>
        <dbReference type="PROSITE" id="PS51063"/>
    </source>
</evidence>
<dbReference type="PROSITE" id="PS50042">
    <property type="entry name" value="CNMP_BINDING_3"/>
    <property type="match status" value="1"/>
</dbReference>
<evidence type="ECO:0000259" key="4">
    <source>
        <dbReference type="PROSITE" id="PS50042"/>
    </source>
</evidence>
<keyword evidence="1" id="KW-0805">Transcription regulation</keyword>
<evidence type="ECO:0000256" key="2">
    <source>
        <dbReference type="ARBA" id="ARBA00023125"/>
    </source>
</evidence>
<organism evidence="6 7">
    <name type="scientific">Bradyrhizobium elkanii</name>
    <dbReference type="NCBI Taxonomy" id="29448"/>
    <lineage>
        <taxon>Bacteria</taxon>
        <taxon>Pseudomonadati</taxon>
        <taxon>Pseudomonadota</taxon>
        <taxon>Alphaproteobacteria</taxon>
        <taxon>Hyphomicrobiales</taxon>
        <taxon>Nitrobacteraceae</taxon>
        <taxon>Bradyrhizobium</taxon>
    </lineage>
</organism>
<evidence type="ECO:0000256" key="3">
    <source>
        <dbReference type="ARBA" id="ARBA00023163"/>
    </source>
</evidence>
<dbReference type="CDD" id="cd00038">
    <property type="entry name" value="CAP_ED"/>
    <property type="match status" value="1"/>
</dbReference>
<dbReference type="SMART" id="SM00419">
    <property type="entry name" value="HTH_CRP"/>
    <property type="match status" value="1"/>
</dbReference>
<dbReference type="SUPFAM" id="SSF51206">
    <property type="entry name" value="cAMP-binding domain-like"/>
    <property type="match status" value="1"/>
</dbReference>
<gene>
    <name evidence="6" type="ORF">ABIF29_003090</name>
</gene>
<feature type="domain" description="HTH crp-type" evidence="5">
    <location>
        <begin position="160"/>
        <end position="228"/>
    </location>
</feature>
<dbReference type="Pfam" id="PF00027">
    <property type="entry name" value="cNMP_binding"/>
    <property type="match status" value="1"/>
</dbReference>
<keyword evidence="7" id="KW-1185">Reference proteome</keyword>
<evidence type="ECO:0000313" key="6">
    <source>
        <dbReference type="EMBL" id="MEY9316291.1"/>
    </source>
</evidence>
<dbReference type="InterPro" id="IPR018490">
    <property type="entry name" value="cNMP-bd_dom_sf"/>
</dbReference>
<dbReference type="Proteomes" id="UP001565471">
    <property type="component" value="Unassembled WGS sequence"/>
</dbReference>
<keyword evidence="3" id="KW-0804">Transcription</keyword>
<comment type="caution">
    <text evidence="6">The sequence shown here is derived from an EMBL/GenBank/DDBJ whole genome shotgun (WGS) entry which is preliminary data.</text>
</comment>
<evidence type="ECO:0000256" key="1">
    <source>
        <dbReference type="ARBA" id="ARBA00023015"/>
    </source>
</evidence>
<dbReference type="InterPro" id="IPR014710">
    <property type="entry name" value="RmlC-like_jellyroll"/>
</dbReference>
<dbReference type="Gene3D" id="1.10.10.10">
    <property type="entry name" value="Winged helix-like DNA-binding domain superfamily/Winged helix DNA-binding domain"/>
    <property type="match status" value="1"/>
</dbReference>
<protein>
    <submittedName>
        <fullName evidence="6">CRP/FNR family cyclic AMP-dependent transcriptional regulator</fullName>
    </submittedName>
</protein>
<dbReference type="InterPro" id="IPR036390">
    <property type="entry name" value="WH_DNA-bd_sf"/>
</dbReference>
<reference evidence="6 7" key="1">
    <citation type="submission" date="2024-07" db="EMBL/GenBank/DDBJ databases">
        <title>Genomic Encyclopedia of Type Strains, Phase V (KMG-V): Genome sequencing to study the core and pangenomes of soil and plant-associated prokaryotes.</title>
        <authorList>
            <person name="Whitman W."/>
        </authorList>
    </citation>
    <scope>NUCLEOTIDE SEQUENCE [LARGE SCALE GENOMIC DNA]</scope>
    <source>
        <strain evidence="6 7">USDA 415</strain>
    </source>
</reference>